<evidence type="ECO:0000313" key="2">
    <source>
        <dbReference type="EMBL" id="CAB0038501.1"/>
    </source>
</evidence>
<evidence type="ECO:0000313" key="3">
    <source>
        <dbReference type="Proteomes" id="UP000479190"/>
    </source>
</evidence>
<protein>
    <submittedName>
        <fullName evidence="2">Uncharacterized protein</fullName>
    </submittedName>
</protein>
<sequence length="264" mass="29683">MLNLPRPYRSNALRRIPVSVRMGSRRRSAATEVPRRRHRPPERPGSEAPSRRKQRPPPPALQRRRSTAQRPRPSDRRPSADHHRHAPHRSFRRPRLHRPFRRLADDHLDDASHRLVWPLLLPSPPSHSTCPPNRRRVVRRSGSPVSEAPRRSRRIVASESTRSSGRSSPGTSPTVIVHCMFFASSIFGSAPFPSSNSITRSSLRNEAKFGGSVHSKIVFEILIPSSHFFRHKTCESAPFLSNDSTASSLSSVKAKCNGVLPDSS</sequence>
<feature type="compositionally biased region" description="Low complexity" evidence="1">
    <location>
        <begin position="160"/>
        <end position="171"/>
    </location>
</feature>
<accession>A0A6H5IMT7</accession>
<evidence type="ECO:0000256" key="1">
    <source>
        <dbReference type="SAM" id="MobiDB-lite"/>
    </source>
</evidence>
<feature type="compositionally biased region" description="Basic and acidic residues" evidence="1">
    <location>
        <begin position="72"/>
        <end position="81"/>
    </location>
</feature>
<feature type="region of interest" description="Disordered" evidence="1">
    <location>
        <begin position="1"/>
        <end position="97"/>
    </location>
</feature>
<organism evidence="2 3">
    <name type="scientific">Trichogramma brassicae</name>
    <dbReference type="NCBI Taxonomy" id="86971"/>
    <lineage>
        <taxon>Eukaryota</taxon>
        <taxon>Metazoa</taxon>
        <taxon>Ecdysozoa</taxon>
        <taxon>Arthropoda</taxon>
        <taxon>Hexapoda</taxon>
        <taxon>Insecta</taxon>
        <taxon>Pterygota</taxon>
        <taxon>Neoptera</taxon>
        <taxon>Endopterygota</taxon>
        <taxon>Hymenoptera</taxon>
        <taxon>Apocrita</taxon>
        <taxon>Proctotrupomorpha</taxon>
        <taxon>Chalcidoidea</taxon>
        <taxon>Trichogrammatidae</taxon>
        <taxon>Trichogramma</taxon>
    </lineage>
</organism>
<proteinExistence type="predicted"/>
<gene>
    <name evidence="2" type="ORF">TBRA_LOCUS10282</name>
</gene>
<dbReference type="EMBL" id="CADCXV010000909">
    <property type="protein sequence ID" value="CAB0038501.1"/>
    <property type="molecule type" value="Genomic_DNA"/>
</dbReference>
<name>A0A6H5IMT7_9HYME</name>
<reference evidence="2 3" key="1">
    <citation type="submission" date="2020-02" db="EMBL/GenBank/DDBJ databases">
        <authorList>
            <person name="Ferguson B K."/>
        </authorList>
    </citation>
    <scope>NUCLEOTIDE SEQUENCE [LARGE SCALE GENOMIC DNA]</scope>
</reference>
<dbReference type="Proteomes" id="UP000479190">
    <property type="component" value="Unassembled WGS sequence"/>
</dbReference>
<dbReference type="AlphaFoldDB" id="A0A6H5IMT7"/>
<feature type="compositionally biased region" description="Basic residues" evidence="1">
    <location>
        <begin position="82"/>
        <end position="97"/>
    </location>
</feature>
<feature type="region of interest" description="Disordered" evidence="1">
    <location>
        <begin position="121"/>
        <end position="171"/>
    </location>
</feature>
<keyword evidence="3" id="KW-1185">Reference proteome</keyword>